<dbReference type="AlphaFoldDB" id="A0A3A5H7G2"/>
<organism evidence="1 2">
    <name type="scientific">Nocardioides cavernaquae</name>
    <dbReference type="NCBI Taxonomy" id="2321396"/>
    <lineage>
        <taxon>Bacteria</taxon>
        <taxon>Bacillati</taxon>
        <taxon>Actinomycetota</taxon>
        <taxon>Actinomycetes</taxon>
        <taxon>Propionibacteriales</taxon>
        <taxon>Nocardioidaceae</taxon>
        <taxon>Nocardioides</taxon>
    </lineage>
</organism>
<name>A0A3A5H7G2_9ACTN</name>
<protein>
    <submittedName>
        <fullName evidence="1">Uncharacterized protein</fullName>
    </submittedName>
</protein>
<sequence>MTTLATRAELVKLAALLDIPVDQLTYLEGYQPGELRALRESITDRLFESDRKRLVGIATASKLVPVGISARIAELAFPAPLAARVSGLLEPSRAVDLARKVSIPFLAEMTPYLDPRRVSAIIERIPSDIVVKVGRILGDAGEHITMGRFVSYVNKDAIAQTAAVLSDASLLRTGFVLEDPAVLPEMVRLLPPERLRGVIRAAYEEELWPEALNMLDHLDDAARGLLADIAAGEEAAVLDGMVAVAHEEDLWEIALPVARTMNPDSRKRFAALPTFGRPEVLAKVVRTAADKELWPELLPLVPLLPVEARREVARIALELGPDVQERVLAEASEHNLWAPLVTIAAALGDDVPWENLPWDIGQIVARMGEAEMDAFLGDVADADLWGDVLSIAERVPDEHVARLARQAVALDVEAIMSRVIDAADHTGLWAEGLGLLARLDGATLEELAVHAAALPADLRRRVIDAATRLGMLDDLGPISAALA</sequence>
<evidence type="ECO:0000313" key="1">
    <source>
        <dbReference type="EMBL" id="RJS46392.1"/>
    </source>
</evidence>
<accession>A0A3A5H7G2</accession>
<dbReference type="Proteomes" id="UP000276542">
    <property type="component" value="Unassembled WGS sequence"/>
</dbReference>
<proteinExistence type="predicted"/>
<dbReference type="EMBL" id="QYRP01000002">
    <property type="protein sequence ID" value="RJS46392.1"/>
    <property type="molecule type" value="Genomic_DNA"/>
</dbReference>
<dbReference type="RefSeq" id="WP_120060364.1">
    <property type="nucleotide sequence ID" value="NZ_QYRP01000002.1"/>
</dbReference>
<comment type="caution">
    <text evidence="1">The sequence shown here is derived from an EMBL/GenBank/DDBJ whole genome shotgun (WGS) entry which is preliminary data.</text>
</comment>
<dbReference type="OrthoDB" id="4529786at2"/>
<reference evidence="2" key="1">
    <citation type="submission" date="2018-09" db="EMBL/GenBank/DDBJ databases">
        <authorList>
            <person name="Zhu H."/>
        </authorList>
    </citation>
    <scope>NUCLEOTIDE SEQUENCE [LARGE SCALE GENOMIC DNA]</scope>
    <source>
        <strain evidence="2">K1W22B-1</strain>
    </source>
</reference>
<gene>
    <name evidence="1" type="ORF">D4739_09320</name>
</gene>
<evidence type="ECO:0000313" key="2">
    <source>
        <dbReference type="Proteomes" id="UP000276542"/>
    </source>
</evidence>
<keyword evidence="2" id="KW-1185">Reference proteome</keyword>